<organism evidence="2 3">
    <name type="scientific">Rubritalea squalenifaciens DSM 18772</name>
    <dbReference type="NCBI Taxonomy" id="1123071"/>
    <lineage>
        <taxon>Bacteria</taxon>
        <taxon>Pseudomonadati</taxon>
        <taxon>Verrucomicrobiota</taxon>
        <taxon>Verrucomicrobiia</taxon>
        <taxon>Verrucomicrobiales</taxon>
        <taxon>Rubritaleaceae</taxon>
        <taxon>Rubritalea</taxon>
    </lineage>
</organism>
<feature type="compositionally biased region" description="Polar residues" evidence="1">
    <location>
        <begin position="277"/>
        <end position="286"/>
    </location>
</feature>
<dbReference type="AlphaFoldDB" id="A0A1M6I7K3"/>
<evidence type="ECO:0000256" key="1">
    <source>
        <dbReference type="SAM" id="MobiDB-lite"/>
    </source>
</evidence>
<accession>A0A1M6I7K3</accession>
<dbReference type="EMBL" id="FQYR01000003">
    <property type="protein sequence ID" value="SHJ30461.1"/>
    <property type="molecule type" value="Genomic_DNA"/>
</dbReference>
<sequence>MIASPPPPAVDGSEGETYSPLIKPLKHCPRQQTSDLVHDELSRFFSDLFPTVIIDKDNIHYQLELSDYHEDPIEPPRSLTSYQEIPEDEVYHLLQGWIRMQQALASDQIHPDAKSVLSNFRVPDPRKGIESYRLYEDEGRQKMFIEWGLENEECPAVRLDQALSIILGVPTSRLQSILFTFMMAILPNETIHHSLLEATGEDSRDDELVSMQKKTNFFSDPVNRLSTIAAAAIVVIAAILTLQWNNSQPHPKESPVYELKDLTKDAKNPTYRKIAPTSDSNSTITDGYSKPISSMDRDNQNVTPGY</sequence>
<gene>
    <name evidence="2" type="ORF">SAMN02745181_1710</name>
</gene>
<evidence type="ECO:0000313" key="2">
    <source>
        <dbReference type="EMBL" id="SHJ30461.1"/>
    </source>
</evidence>
<evidence type="ECO:0000313" key="3">
    <source>
        <dbReference type="Proteomes" id="UP000184510"/>
    </source>
</evidence>
<reference evidence="2 3" key="1">
    <citation type="submission" date="2016-11" db="EMBL/GenBank/DDBJ databases">
        <authorList>
            <person name="Jaros S."/>
            <person name="Januszkiewicz K."/>
            <person name="Wedrychowicz H."/>
        </authorList>
    </citation>
    <scope>NUCLEOTIDE SEQUENCE [LARGE SCALE GENOMIC DNA]</scope>
    <source>
        <strain evidence="2 3">DSM 18772</strain>
    </source>
</reference>
<protein>
    <submittedName>
        <fullName evidence="2">Uncharacterized protein</fullName>
    </submittedName>
</protein>
<keyword evidence="3" id="KW-1185">Reference proteome</keyword>
<feature type="region of interest" description="Disordered" evidence="1">
    <location>
        <begin position="268"/>
        <end position="306"/>
    </location>
</feature>
<name>A0A1M6I7K3_9BACT</name>
<dbReference type="Proteomes" id="UP000184510">
    <property type="component" value="Unassembled WGS sequence"/>
</dbReference>
<dbReference type="InParanoid" id="A0A1M6I7K3"/>
<proteinExistence type="predicted"/>